<dbReference type="EMBL" id="MU826450">
    <property type="protein sequence ID" value="KAJ7375839.1"/>
    <property type="molecule type" value="Genomic_DNA"/>
</dbReference>
<reference evidence="4" key="1">
    <citation type="submission" date="2023-01" db="EMBL/GenBank/DDBJ databases">
        <title>Genome assembly of the deep-sea coral Lophelia pertusa.</title>
        <authorList>
            <person name="Herrera S."/>
            <person name="Cordes E."/>
        </authorList>
    </citation>
    <scope>NUCLEOTIDE SEQUENCE</scope>
    <source>
        <strain evidence="4">USNM1676648</strain>
        <tissue evidence="4">Polyp</tissue>
    </source>
</reference>
<gene>
    <name evidence="4" type="primary">CA2_6</name>
    <name evidence="4" type="ORF">OS493_038504</name>
</gene>
<dbReference type="GO" id="GO:0004089">
    <property type="term" value="F:carbonate dehydratase activity"/>
    <property type="evidence" value="ECO:0007669"/>
    <property type="project" value="UniProtKB-EC"/>
</dbReference>
<dbReference type="AlphaFoldDB" id="A0A9X0CWC9"/>
<dbReference type="Pfam" id="PF00194">
    <property type="entry name" value="Carb_anhydrase"/>
    <property type="match status" value="1"/>
</dbReference>
<evidence type="ECO:0000259" key="3">
    <source>
        <dbReference type="PROSITE" id="PS51144"/>
    </source>
</evidence>
<dbReference type="InterPro" id="IPR023561">
    <property type="entry name" value="Carbonic_anhydrase_a-class"/>
</dbReference>
<dbReference type="CDD" id="cd00326">
    <property type="entry name" value="alpha_CA"/>
    <property type="match status" value="1"/>
</dbReference>
<keyword evidence="5" id="KW-1185">Reference proteome</keyword>
<sequence length="189" mass="21523">MVQKIGKRYRHTATRVPSPPINIETSKVKKDSNLKGLSFTFDNKDGTLHLVTYNTNYSDFGVAASQDDGLAVIGVFFQIRRKRGSRFSSELKNIRKPENEVAVPELNLLKLVPQLRDLSRTSFYSYKGSLTTPPCYQSVNWIVLKKPIAVSRKEFKEMNALRNPEKHSMCGNFRPTQPLNHRTVSEYSG</sequence>
<evidence type="ECO:0000256" key="2">
    <source>
        <dbReference type="SAM" id="MobiDB-lite"/>
    </source>
</evidence>
<accession>A0A9X0CWC9</accession>
<comment type="similarity">
    <text evidence="1">Belongs to the alpha-carbonic anhydrase family.</text>
</comment>
<dbReference type="GO" id="GO:0008270">
    <property type="term" value="F:zinc ion binding"/>
    <property type="evidence" value="ECO:0007669"/>
    <property type="project" value="InterPro"/>
</dbReference>
<dbReference type="InterPro" id="IPR001148">
    <property type="entry name" value="CA_dom"/>
</dbReference>
<dbReference type="Proteomes" id="UP001163046">
    <property type="component" value="Unassembled WGS sequence"/>
</dbReference>
<dbReference type="EC" id="4.2.1.1" evidence="4"/>
<evidence type="ECO:0000313" key="5">
    <source>
        <dbReference type="Proteomes" id="UP001163046"/>
    </source>
</evidence>
<dbReference type="OrthoDB" id="429145at2759"/>
<dbReference type="SMART" id="SM01057">
    <property type="entry name" value="Carb_anhydrase"/>
    <property type="match status" value="1"/>
</dbReference>
<feature type="region of interest" description="Disordered" evidence="2">
    <location>
        <begin position="166"/>
        <end position="189"/>
    </location>
</feature>
<organism evidence="4 5">
    <name type="scientific">Desmophyllum pertusum</name>
    <dbReference type="NCBI Taxonomy" id="174260"/>
    <lineage>
        <taxon>Eukaryota</taxon>
        <taxon>Metazoa</taxon>
        <taxon>Cnidaria</taxon>
        <taxon>Anthozoa</taxon>
        <taxon>Hexacorallia</taxon>
        <taxon>Scleractinia</taxon>
        <taxon>Caryophylliina</taxon>
        <taxon>Caryophylliidae</taxon>
        <taxon>Desmophyllum</taxon>
    </lineage>
</organism>
<dbReference type="SUPFAM" id="SSF51069">
    <property type="entry name" value="Carbonic anhydrase"/>
    <property type="match status" value="1"/>
</dbReference>
<dbReference type="GO" id="GO:0005737">
    <property type="term" value="C:cytoplasm"/>
    <property type="evidence" value="ECO:0007669"/>
    <property type="project" value="TreeGrafter"/>
</dbReference>
<feature type="compositionally biased region" description="Polar residues" evidence="2">
    <location>
        <begin position="174"/>
        <end position="189"/>
    </location>
</feature>
<feature type="domain" description="Alpha-carbonic anhydrase" evidence="3">
    <location>
        <begin position="1"/>
        <end position="188"/>
    </location>
</feature>
<comment type="caution">
    <text evidence="4">The sequence shown here is derived from an EMBL/GenBank/DDBJ whole genome shotgun (WGS) entry which is preliminary data.</text>
</comment>
<protein>
    <submittedName>
        <fullName evidence="4">Phospholipase A2 crotoxin acid subunit CA</fullName>
        <ecNumber evidence="4">4.2.1.1</ecNumber>
    </submittedName>
</protein>
<dbReference type="InterPro" id="IPR036398">
    <property type="entry name" value="CA_dom_sf"/>
</dbReference>
<dbReference type="Gene3D" id="3.10.200.10">
    <property type="entry name" value="Alpha carbonic anhydrase"/>
    <property type="match status" value="1"/>
</dbReference>
<name>A0A9X0CWC9_9CNID</name>
<proteinExistence type="inferred from homology"/>
<evidence type="ECO:0000256" key="1">
    <source>
        <dbReference type="ARBA" id="ARBA00010718"/>
    </source>
</evidence>
<dbReference type="PANTHER" id="PTHR18952">
    <property type="entry name" value="CARBONIC ANHYDRASE"/>
    <property type="match status" value="1"/>
</dbReference>
<evidence type="ECO:0000313" key="4">
    <source>
        <dbReference type="EMBL" id="KAJ7375839.1"/>
    </source>
</evidence>
<dbReference type="PANTHER" id="PTHR18952:SF124">
    <property type="entry name" value="CARBONIC ANHYDRASE 7"/>
    <property type="match status" value="1"/>
</dbReference>
<dbReference type="PROSITE" id="PS51144">
    <property type="entry name" value="ALPHA_CA_2"/>
    <property type="match status" value="1"/>
</dbReference>
<keyword evidence="4" id="KW-0456">Lyase</keyword>